<dbReference type="GO" id="GO:0048367">
    <property type="term" value="P:shoot system development"/>
    <property type="evidence" value="ECO:0007669"/>
    <property type="project" value="InterPro"/>
</dbReference>
<dbReference type="AlphaFoldDB" id="A0A9N7NHX1"/>
<dbReference type="PANTHER" id="PTHR33070:SF120">
    <property type="entry name" value="EXPRESSED PROTEIN"/>
    <property type="match status" value="1"/>
</dbReference>
<reference evidence="1" key="1">
    <citation type="submission" date="2019-12" db="EMBL/GenBank/DDBJ databases">
        <authorList>
            <person name="Scholes J."/>
        </authorList>
    </citation>
    <scope>NUCLEOTIDE SEQUENCE</scope>
</reference>
<dbReference type="OrthoDB" id="1701699at2759"/>
<proteinExistence type="predicted"/>
<name>A0A9N7NHX1_STRHE</name>
<evidence type="ECO:0000313" key="1">
    <source>
        <dbReference type="EMBL" id="CAA0831124.1"/>
    </source>
</evidence>
<gene>
    <name evidence="1" type="ORF">SHERM_26507</name>
</gene>
<protein>
    <submittedName>
        <fullName evidence="1">Uncharacterized protein</fullName>
    </submittedName>
</protein>
<accession>A0A9N7NHX1</accession>
<dbReference type="EMBL" id="CACSLK010027831">
    <property type="protein sequence ID" value="CAA0831124.1"/>
    <property type="molecule type" value="Genomic_DNA"/>
</dbReference>
<dbReference type="Pfam" id="PF03087">
    <property type="entry name" value="BPS1"/>
    <property type="match status" value="1"/>
</dbReference>
<keyword evidence="2" id="KW-1185">Reference proteome</keyword>
<organism evidence="1 2">
    <name type="scientific">Striga hermonthica</name>
    <name type="common">Purple witchweed</name>
    <name type="synonym">Buchnera hermonthica</name>
    <dbReference type="NCBI Taxonomy" id="68872"/>
    <lineage>
        <taxon>Eukaryota</taxon>
        <taxon>Viridiplantae</taxon>
        <taxon>Streptophyta</taxon>
        <taxon>Embryophyta</taxon>
        <taxon>Tracheophyta</taxon>
        <taxon>Spermatophyta</taxon>
        <taxon>Magnoliopsida</taxon>
        <taxon>eudicotyledons</taxon>
        <taxon>Gunneridae</taxon>
        <taxon>Pentapetalae</taxon>
        <taxon>asterids</taxon>
        <taxon>lamiids</taxon>
        <taxon>Lamiales</taxon>
        <taxon>Orobanchaceae</taxon>
        <taxon>Buchnereae</taxon>
        <taxon>Striga</taxon>
    </lineage>
</organism>
<comment type="caution">
    <text evidence="1">The sequence shown here is derived from an EMBL/GenBank/DDBJ whole genome shotgun (WGS) entry which is preliminary data.</text>
</comment>
<sequence>MATQQNHYRSISFPSRSSKSTNFQAHIQNLKSLETNLTSEAIQAAVLNLAELHNFVQESLAQSQNSQNTNSSIEESLSASVDFLDVCSSIRDLAQMIGENVRSLQSTIRRKGLDFSHIENEMNSYSCFRKRANKFAAKTVKSLKNMESKNRSSLSSPVDENGGFAGVLSDLGGLTIAILKSTLFFLSCSEAGKSGGWKLISRSHSRNNCRFISELESARLPHDRKLPHAQQDSRPREKHGDLASAACSIRVFADLPASSRVP</sequence>
<dbReference type="InterPro" id="IPR004320">
    <property type="entry name" value="BPS1_pln"/>
</dbReference>
<evidence type="ECO:0000313" key="2">
    <source>
        <dbReference type="Proteomes" id="UP001153555"/>
    </source>
</evidence>
<dbReference type="GO" id="GO:0048364">
    <property type="term" value="P:root development"/>
    <property type="evidence" value="ECO:0007669"/>
    <property type="project" value="InterPro"/>
</dbReference>
<dbReference type="PANTHER" id="PTHR33070">
    <property type="entry name" value="OS06G0725500 PROTEIN"/>
    <property type="match status" value="1"/>
</dbReference>
<dbReference type="Proteomes" id="UP001153555">
    <property type="component" value="Unassembled WGS sequence"/>
</dbReference>